<feature type="compositionally biased region" description="Low complexity" evidence="13">
    <location>
        <begin position="1456"/>
        <end position="1490"/>
    </location>
</feature>
<keyword evidence="11" id="KW-0539">Nucleus</keyword>
<comment type="caution">
    <text evidence="15">The sequence shown here is derived from an EMBL/GenBank/DDBJ whole genome shotgun (WGS) entry which is preliminary data.</text>
</comment>
<evidence type="ECO:0000256" key="2">
    <source>
        <dbReference type="ARBA" id="ARBA00005378"/>
    </source>
</evidence>
<dbReference type="GO" id="GO:0004672">
    <property type="term" value="F:protein kinase activity"/>
    <property type="evidence" value="ECO:0007669"/>
    <property type="project" value="InterPro"/>
</dbReference>
<feature type="region of interest" description="Disordered" evidence="13">
    <location>
        <begin position="658"/>
        <end position="704"/>
    </location>
</feature>
<feature type="compositionally biased region" description="Low complexity" evidence="13">
    <location>
        <begin position="566"/>
        <end position="587"/>
    </location>
</feature>
<feature type="region of interest" description="Disordered" evidence="13">
    <location>
        <begin position="1771"/>
        <end position="1824"/>
    </location>
</feature>
<comment type="subcellular location">
    <subcellularLocation>
        <location evidence="1">Nucleus</location>
    </subcellularLocation>
</comment>
<dbReference type="FunFam" id="1.20.272.10:FF:000004">
    <property type="entry name" value="Replication factor C subunit 5"/>
    <property type="match status" value="1"/>
</dbReference>
<dbReference type="InterPro" id="IPR017441">
    <property type="entry name" value="Protein_kinase_ATP_BS"/>
</dbReference>
<dbReference type="GO" id="GO:0003677">
    <property type="term" value="F:DNA binding"/>
    <property type="evidence" value="ECO:0007669"/>
    <property type="project" value="InterPro"/>
</dbReference>
<protein>
    <submittedName>
        <fullName evidence="15">Replication factor C subunit 5</fullName>
    </submittedName>
</protein>
<dbReference type="Pfam" id="PF00069">
    <property type="entry name" value="Pkinase"/>
    <property type="match status" value="1"/>
</dbReference>
<evidence type="ECO:0000256" key="5">
    <source>
        <dbReference type="ARBA" id="ARBA00022679"/>
    </source>
</evidence>
<keyword evidence="8" id="KW-0418">Kinase</keyword>
<evidence type="ECO:0000256" key="10">
    <source>
        <dbReference type="ARBA" id="ARBA00022992"/>
    </source>
</evidence>
<feature type="region of interest" description="Disordered" evidence="13">
    <location>
        <begin position="516"/>
        <end position="553"/>
    </location>
</feature>
<comment type="subunit">
    <text evidence="3">Heterotetramer of subunits RFC2, RFC3, RFC4 and RFC5 that can form a complex with RFC1.</text>
</comment>
<dbReference type="InterPro" id="IPR027417">
    <property type="entry name" value="P-loop_NTPase"/>
</dbReference>
<dbReference type="SMART" id="SM00382">
    <property type="entry name" value="AAA"/>
    <property type="match status" value="1"/>
</dbReference>
<evidence type="ECO:0000313" key="16">
    <source>
        <dbReference type="Proteomes" id="UP000239649"/>
    </source>
</evidence>
<dbReference type="InterPro" id="IPR013748">
    <property type="entry name" value="Rep_factorC_C"/>
</dbReference>
<feature type="region of interest" description="Disordered" evidence="13">
    <location>
        <begin position="446"/>
        <end position="503"/>
    </location>
</feature>
<dbReference type="GO" id="GO:0006281">
    <property type="term" value="P:DNA repair"/>
    <property type="evidence" value="ECO:0007669"/>
    <property type="project" value="TreeGrafter"/>
</dbReference>
<feature type="region of interest" description="Disordered" evidence="13">
    <location>
        <begin position="1378"/>
        <end position="1412"/>
    </location>
</feature>
<feature type="region of interest" description="Disordered" evidence="13">
    <location>
        <begin position="1646"/>
        <end position="1670"/>
    </location>
</feature>
<feature type="region of interest" description="Disordered" evidence="13">
    <location>
        <begin position="566"/>
        <end position="591"/>
    </location>
</feature>
<evidence type="ECO:0000259" key="14">
    <source>
        <dbReference type="PROSITE" id="PS50011"/>
    </source>
</evidence>
<feature type="compositionally biased region" description="Low complexity" evidence="13">
    <location>
        <begin position="1399"/>
        <end position="1412"/>
    </location>
</feature>
<keyword evidence="4" id="KW-0140">cGMP</keyword>
<evidence type="ECO:0000256" key="11">
    <source>
        <dbReference type="ARBA" id="ARBA00023242"/>
    </source>
</evidence>
<dbReference type="Gene3D" id="1.10.8.60">
    <property type="match status" value="1"/>
</dbReference>
<dbReference type="Gene3D" id="2.60.120.10">
    <property type="entry name" value="Jelly Rolls"/>
    <property type="match status" value="1"/>
</dbReference>
<dbReference type="Pfam" id="PF00004">
    <property type="entry name" value="AAA"/>
    <property type="match status" value="1"/>
</dbReference>
<comment type="similarity">
    <text evidence="2">Belongs to the activator 1 small subunits family.</text>
</comment>
<keyword evidence="16" id="KW-1185">Reference proteome</keyword>
<dbReference type="InterPro" id="IPR008271">
    <property type="entry name" value="Ser/Thr_kinase_AS"/>
</dbReference>
<dbReference type="PROSITE" id="PS00107">
    <property type="entry name" value="PROTEIN_KINASE_ATP"/>
    <property type="match status" value="1"/>
</dbReference>
<dbReference type="Proteomes" id="UP000239649">
    <property type="component" value="Unassembled WGS sequence"/>
</dbReference>
<dbReference type="PANTHER" id="PTHR11669:SF9">
    <property type="entry name" value="REPLICATION FACTOR C SUBUNIT 5"/>
    <property type="match status" value="1"/>
</dbReference>
<feature type="compositionally biased region" description="Low complexity" evidence="13">
    <location>
        <begin position="1071"/>
        <end position="1088"/>
    </location>
</feature>
<dbReference type="InterPro" id="IPR050238">
    <property type="entry name" value="DNA_Rep/Repair_Clamp_Loader"/>
</dbReference>
<dbReference type="FunFam" id="3.40.50.300:FF:000129">
    <property type="entry name" value="Replication factor C subunit 5"/>
    <property type="match status" value="1"/>
</dbReference>
<dbReference type="InterPro" id="IPR047854">
    <property type="entry name" value="RFC_lid"/>
</dbReference>
<keyword evidence="5" id="KW-0808">Transferase</keyword>
<dbReference type="OrthoDB" id="4199794at2759"/>
<dbReference type="SUPFAM" id="SSF52540">
    <property type="entry name" value="P-loop containing nucleoside triphosphate hydrolases"/>
    <property type="match status" value="1"/>
</dbReference>
<feature type="domain" description="Protein kinase" evidence="14">
    <location>
        <begin position="617"/>
        <end position="920"/>
    </location>
</feature>
<dbReference type="Gene3D" id="3.30.200.20">
    <property type="entry name" value="Phosphorylase Kinase, domain 1"/>
    <property type="match status" value="1"/>
</dbReference>
<dbReference type="SUPFAM" id="SSF48019">
    <property type="entry name" value="post-AAA+ oligomerization domain-like"/>
    <property type="match status" value="1"/>
</dbReference>
<keyword evidence="9 12" id="KW-0067">ATP-binding</keyword>
<feature type="binding site" evidence="12">
    <location>
        <position position="646"/>
    </location>
    <ligand>
        <name>ATP</name>
        <dbReference type="ChEBI" id="CHEBI:30616"/>
    </ligand>
</feature>
<dbReference type="SUPFAM" id="SSF56112">
    <property type="entry name" value="Protein kinase-like (PK-like)"/>
    <property type="match status" value="1"/>
</dbReference>
<dbReference type="PROSITE" id="PS00108">
    <property type="entry name" value="PROTEIN_KINASE_ST"/>
    <property type="match status" value="1"/>
</dbReference>
<dbReference type="GO" id="GO:0030553">
    <property type="term" value="F:cGMP binding"/>
    <property type="evidence" value="ECO:0007669"/>
    <property type="project" value="UniProtKB-KW"/>
</dbReference>
<feature type="compositionally biased region" description="Low complexity" evidence="13">
    <location>
        <begin position="1378"/>
        <end position="1391"/>
    </location>
</feature>
<dbReference type="CDD" id="cd00009">
    <property type="entry name" value="AAA"/>
    <property type="match status" value="1"/>
</dbReference>
<feature type="compositionally biased region" description="Low complexity" evidence="13">
    <location>
        <begin position="1154"/>
        <end position="1177"/>
    </location>
</feature>
<evidence type="ECO:0000256" key="6">
    <source>
        <dbReference type="ARBA" id="ARBA00022705"/>
    </source>
</evidence>
<accession>A0A2P6V1R9</accession>
<evidence type="ECO:0000256" key="3">
    <source>
        <dbReference type="ARBA" id="ARBA00011480"/>
    </source>
</evidence>
<dbReference type="NCBIfam" id="NF001679">
    <property type="entry name" value="PRK00440.1"/>
    <property type="match status" value="1"/>
</dbReference>
<dbReference type="GO" id="GO:0003689">
    <property type="term" value="F:DNA clamp loader activity"/>
    <property type="evidence" value="ECO:0007669"/>
    <property type="project" value="TreeGrafter"/>
</dbReference>
<dbReference type="Gene3D" id="1.10.510.10">
    <property type="entry name" value="Transferase(Phosphotransferase) domain 1"/>
    <property type="match status" value="1"/>
</dbReference>
<dbReference type="STRING" id="554055.A0A2P6V1R9"/>
<sequence length="1886" mass="195422">MATPAGEQPWSEKYRPRTLDEVAAHGDIIDTIKRLLAENQLPHLLFYGPPGTGKTSTILAIARQIYGSSVGNMTLELNASDDRGIAVVRNEIQDFASTRTIFSNKFKLIILDECDAMTKDAQFALRRVMEKYTRNARFCLICNYVNKVIPALQSRCTRFRFQPLPQEFVRARLEHICSAEGLKAGAGGLDALIELGGGDMRRTLNLLQSTHMSAGELSEESAYATAGKPLPADIDQAMQWLLNEPLSEAFCRLSELQAGKGVALVDILQQLHPFVFRIAMPSGVRIELVSKLAAIEHRLAYGTSDRLQLGAMCGAFAEAKEGIVHDARELGEWVHELRAARRRGALPPGQAAALDALGFAWQVDVITAKWYHNLHAARRYREVHGTGEVPADLCDLTGEHPDWVEAGRWLERQKDLYRRQKLLLLRVRLMKEVLGVKLEREHARPRRNLHPVLKQGNKAFRAEQRRRQAAAAGGHEGGAAAQGQAAAAASVQSSRRGPPQLGRGSLALATALLPPPRTVGAASSSSSSSSGSPAGSDSEPDVVSDASSDTGASTGVLTRSALTAGANGAADGDGASESGSAATTSTGLHGQRRLAAVKTTYKLRVGVLEGTTFLNQYIVIDTLGRGSYGKVKLCLNTGDDTLYAVKVVNTKALRSAAKSRHMRMRRAGASTGPWSARPLGSVGGLTGSAPPGGPPSGRSSAELSDLRREVEVMRALSHPNLLRLFEVIQDKEGGKVLMVMEYAEGGAIVGPDTLSPERVLPEAMAQFYFRQMAAGLAYLHEHHVVHGDVKPENVMLCGRGTVKIGDFGQSQFFERGSDTFERTLGTPAYLAPEICAGEAYHGRAADVWALGVSLYHFIFGELPFKGESVLDLYDSVATDEVPYPRDRPISHELQDLFLRLLHKDPRHRCTVAEVLQHPWVSGGAWMALMPDPTASLEASREYADVAVAMQHPLAAFSAEDVAAVVFPQLEGGSPPAHSPRGASRTHLVDALAAAATSSLEGDVAARLAHSSPSRLLHNLSQDSMLLPRLQWQGDGGAGGGVTGLSGSPSSNHVASSMGSAGTEEEGGSGAAGQQQQQRSAARQVAVTAEEGQRLLAPSPFGTPTLGDGCMQQAARFSSCSADGGADVQPLAGLPEGSEEAARGSGTSAQPPAPTEQQQEQQQAMLGGRRGAAQRGKASPGAGSDAQQAEGGELGTSPNGGGSLCRRANSLGALRSIFAGPADFMGAGHAAPAPPSRGGGRPESAAGAAGAAGGGAGAGVQAPLARARSFDGAQQQQRRRPVVFAGVGEIIEGVMGGSPGRPPPRLAPPRPTASQPLVVNIFKPGDRLGSASSTMHQNSCFYIEQGVVEVRYEADVPITLSSVLSAATALFRRTHTQPASPASAGAAAAAVSPSPPPASPAGAVSPGGAPTSPSYAVAAAVAAAQAQQQAQDAGGGAAPRAAPPTSQVGGFPGRSTPGPAAAQHAPNPGQQQAQGQQAQHAQQDAAGLAAEDQADSSVHGSHVFDLGVTSEQARQGSDLIQRSSSLAQTVAQATDRARALLSAASAKDGAASLDHLLVSERGTGEFLGSLAMLDHQMFMGRWKASAVARTHVVALAMSKEGLESFLQQHPLAQVHLRASMARARAEVVKLEALEKIAVARHHAPVVLKARARSHRGPSPARRPPLPAARPSQLLGATRSAPAAELAAAAAELGGAEAAAAAALAGPAAPAAPAATAAAAAAAAVAAVPEAHAPAAEAPPAVAAVSAPAPAPAAAAAAAAAPAEPEAALLPEGEPLHDEAPPEAAAEAEEGAAEAGEEGALSEGTTPEATPPPLSPRVSRGRSGGVDAATLNSATLELFGVVSQLRKTITERALEGDYSAALREAMLAVQTRAASDAAAGRQRRAAPA</sequence>
<keyword evidence="10" id="KW-0142">cGMP-binding</keyword>
<dbReference type="GO" id="GO:0005524">
    <property type="term" value="F:ATP binding"/>
    <property type="evidence" value="ECO:0007669"/>
    <property type="project" value="UniProtKB-UniRule"/>
</dbReference>
<feature type="region of interest" description="Disordered" evidence="13">
    <location>
        <begin position="1429"/>
        <end position="1497"/>
    </location>
</feature>
<feature type="compositionally biased region" description="Pro residues" evidence="13">
    <location>
        <begin position="1299"/>
        <end position="1310"/>
    </location>
</feature>
<dbReference type="CDD" id="cd14008">
    <property type="entry name" value="STKc_LKB1_CaMKK"/>
    <property type="match status" value="1"/>
</dbReference>
<feature type="region of interest" description="Disordered" evidence="13">
    <location>
        <begin position="1293"/>
        <end position="1312"/>
    </location>
</feature>
<organism evidence="15 16">
    <name type="scientific">Micractinium conductrix</name>
    <dbReference type="NCBI Taxonomy" id="554055"/>
    <lineage>
        <taxon>Eukaryota</taxon>
        <taxon>Viridiplantae</taxon>
        <taxon>Chlorophyta</taxon>
        <taxon>core chlorophytes</taxon>
        <taxon>Trebouxiophyceae</taxon>
        <taxon>Chlorellales</taxon>
        <taxon>Chlorellaceae</taxon>
        <taxon>Chlorella clade</taxon>
        <taxon>Micractinium</taxon>
    </lineage>
</organism>
<evidence type="ECO:0000256" key="4">
    <source>
        <dbReference type="ARBA" id="ARBA00022535"/>
    </source>
</evidence>
<evidence type="ECO:0000256" key="12">
    <source>
        <dbReference type="PROSITE-ProRule" id="PRU10141"/>
    </source>
</evidence>
<name>A0A2P6V1R9_9CHLO</name>
<feature type="compositionally biased region" description="Low complexity" evidence="13">
    <location>
        <begin position="1429"/>
        <end position="1443"/>
    </location>
</feature>
<evidence type="ECO:0000256" key="7">
    <source>
        <dbReference type="ARBA" id="ARBA00022741"/>
    </source>
</evidence>
<feature type="compositionally biased region" description="Low complexity" evidence="13">
    <location>
        <begin position="469"/>
        <end position="489"/>
    </location>
</feature>
<dbReference type="InterPro" id="IPR018490">
    <property type="entry name" value="cNMP-bd_dom_sf"/>
</dbReference>
<dbReference type="Gene3D" id="3.40.50.300">
    <property type="entry name" value="P-loop containing nucleotide triphosphate hydrolases"/>
    <property type="match status" value="1"/>
</dbReference>
<dbReference type="InterPro" id="IPR000719">
    <property type="entry name" value="Prot_kinase_dom"/>
</dbReference>
<dbReference type="SMART" id="SM00220">
    <property type="entry name" value="S_TKc"/>
    <property type="match status" value="1"/>
</dbReference>
<dbReference type="InterPro" id="IPR003593">
    <property type="entry name" value="AAA+_ATPase"/>
</dbReference>
<feature type="region of interest" description="Disordered" evidence="13">
    <location>
        <begin position="1036"/>
        <end position="1100"/>
    </location>
</feature>
<dbReference type="Gene3D" id="1.20.272.10">
    <property type="match status" value="1"/>
</dbReference>
<evidence type="ECO:0000256" key="8">
    <source>
        <dbReference type="ARBA" id="ARBA00022777"/>
    </source>
</evidence>
<keyword evidence="6" id="KW-0235">DNA replication</keyword>
<evidence type="ECO:0000313" key="15">
    <source>
        <dbReference type="EMBL" id="PSC68038.1"/>
    </source>
</evidence>
<dbReference type="InterPro" id="IPR003959">
    <property type="entry name" value="ATPase_AAA_core"/>
</dbReference>
<reference evidence="15 16" key="1">
    <citation type="journal article" date="2018" name="Plant J.">
        <title>Genome sequences of Chlorella sorokiniana UTEX 1602 and Micractinium conductrix SAG 241.80: implications to maltose excretion by a green alga.</title>
        <authorList>
            <person name="Arriola M.B."/>
            <person name="Velmurugan N."/>
            <person name="Zhang Y."/>
            <person name="Plunkett M.H."/>
            <person name="Hondzo H."/>
            <person name="Barney B.M."/>
        </authorList>
    </citation>
    <scope>NUCLEOTIDE SEQUENCE [LARGE SCALE GENOMIC DNA]</scope>
    <source>
        <strain evidence="15 16">SAG 241.80</strain>
    </source>
</reference>
<dbReference type="GO" id="GO:0005634">
    <property type="term" value="C:nucleus"/>
    <property type="evidence" value="ECO:0007669"/>
    <property type="project" value="UniProtKB-SubCell"/>
</dbReference>
<dbReference type="EMBL" id="LHPF02000043">
    <property type="protein sequence ID" value="PSC68038.1"/>
    <property type="molecule type" value="Genomic_DNA"/>
</dbReference>
<dbReference type="GO" id="GO:0005663">
    <property type="term" value="C:DNA replication factor C complex"/>
    <property type="evidence" value="ECO:0007669"/>
    <property type="project" value="TreeGrafter"/>
</dbReference>
<feature type="compositionally biased region" description="Gly residues" evidence="13">
    <location>
        <begin position="1191"/>
        <end position="1201"/>
    </location>
</feature>
<evidence type="ECO:0000256" key="1">
    <source>
        <dbReference type="ARBA" id="ARBA00004123"/>
    </source>
</evidence>
<feature type="compositionally biased region" description="Low complexity" evidence="13">
    <location>
        <begin position="520"/>
        <end position="537"/>
    </location>
</feature>
<evidence type="ECO:0000256" key="9">
    <source>
        <dbReference type="ARBA" id="ARBA00022840"/>
    </source>
</evidence>
<feature type="compositionally biased region" description="Acidic residues" evidence="13">
    <location>
        <begin position="1784"/>
        <end position="1795"/>
    </location>
</feature>
<dbReference type="PANTHER" id="PTHR11669">
    <property type="entry name" value="REPLICATION FACTOR C / DNA POLYMERASE III GAMMA-TAU SUBUNIT"/>
    <property type="match status" value="1"/>
</dbReference>
<dbReference type="Pfam" id="PF08542">
    <property type="entry name" value="Rep_fac_C"/>
    <property type="match status" value="1"/>
</dbReference>
<dbReference type="GO" id="GO:0016887">
    <property type="term" value="F:ATP hydrolysis activity"/>
    <property type="evidence" value="ECO:0007669"/>
    <property type="project" value="InterPro"/>
</dbReference>
<dbReference type="PROSITE" id="PS50011">
    <property type="entry name" value="PROTEIN_KINASE_DOM"/>
    <property type="match status" value="1"/>
</dbReference>
<feature type="region of interest" description="Disordered" evidence="13">
    <location>
        <begin position="1119"/>
        <end position="1201"/>
    </location>
</feature>
<dbReference type="CDD" id="cd18140">
    <property type="entry name" value="HLD_clamp_RFC"/>
    <property type="match status" value="1"/>
</dbReference>
<evidence type="ECO:0000256" key="13">
    <source>
        <dbReference type="SAM" id="MobiDB-lite"/>
    </source>
</evidence>
<dbReference type="GO" id="GO:0006261">
    <property type="term" value="P:DNA-templated DNA replication"/>
    <property type="evidence" value="ECO:0007669"/>
    <property type="project" value="TreeGrafter"/>
</dbReference>
<dbReference type="InterPro" id="IPR008921">
    <property type="entry name" value="DNA_pol3_clamp-load_cplx_C"/>
</dbReference>
<dbReference type="InterPro" id="IPR014710">
    <property type="entry name" value="RmlC-like_jellyroll"/>
</dbReference>
<dbReference type="SUPFAM" id="SSF51206">
    <property type="entry name" value="cAMP-binding domain-like"/>
    <property type="match status" value="1"/>
</dbReference>
<gene>
    <name evidence="15" type="ORF">C2E20_8338</name>
</gene>
<keyword evidence="7 12" id="KW-0547">Nucleotide-binding</keyword>
<dbReference type="InterPro" id="IPR011009">
    <property type="entry name" value="Kinase-like_dom_sf"/>
</dbReference>
<feature type="region of interest" description="Disordered" evidence="13">
    <location>
        <begin position="1227"/>
        <end position="1258"/>
    </location>
</feature>
<proteinExistence type="inferred from homology"/>